<reference evidence="1 2" key="1">
    <citation type="submission" date="2021-06" db="EMBL/GenBank/DDBJ databases">
        <title>Caerostris darwini draft genome.</title>
        <authorList>
            <person name="Kono N."/>
            <person name="Arakawa K."/>
        </authorList>
    </citation>
    <scope>NUCLEOTIDE SEQUENCE [LARGE SCALE GENOMIC DNA]</scope>
</reference>
<protein>
    <recommendedName>
        <fullName evidence="3">Ycf1</fullName>
    </recommendedName>
</protein>
<organism evidence="1 2">
    <name type="scientific">Caerostris darwini</name>
    <dbReference type="NCBI Taxonomy" id="1538125"/>
    <lineage>
        <taxon>Eukaryota</taxon>
        <taxon>Metazoa</taxon>
        <taxon>Ecdysozoa</taxon>
        <taxon>Arthropoda</taxon>
        <taxon>Chelicerata</taxon>
        <taxon>Arachnida</taxon>
        <taxon>Araneae</taxon>
        <taxon>Araneomorphae</taxon>
        <taxon>Entelegynae</taxon>
        <taxon>Araneoidea</taxon>
        <taxon>Araneidae</taxon>
        <taxon>Caerostris</taxon>
    </lineage>
</organism>
<dbReference type="EMBL" id="BPLQ01009575">
    <property type="protein sequence ID" value="GIY44811.1"/>
    <property type="molecule type" value="Genomic_DNA"/>
</dbReference>
<gene>
    <name evidence="1" type="ORF">CDAR_403671</name>
</gene>
<comment type="caution">
    <text evidence="1">The sequence shown here is derived from an EMBL/GenBank/DDBJ whole genome shotgun (WGS) entry which is preliminary data.</text>
</comment>
<evidence type="ECO:0000313" key="1">
    <source>
        <dbReference type="EMBL" id="GIY44811.1"/>
    </source>
</evidence>
<sequence length="93" mass="11102">MELLPSININSSAPIQSATVEQKRKTDHIIFKCELWKEIRGKYFPNNFKDQYLFQLLTNKQVRTGIEQIMKKKLENILETMDSLYFNPYVFQL</sequence>
<dbReference type="AlphaFoldDB" id="A0AAV4TH86"/>
<evidence type="ECO:0000313" key="2">
    <source>
        <dbReference type="Proteomes" id="UP001054837"/>
    </source>
</evidence>
<name>A0AAV4TH86_9ARAC</name>
<evidence type="ECO:0008006" key="3">
    <source>
        <dbReference type="Google" id="ProtNLM"/>
    </source>
</evidence>
<dbReference type="Proteomes" id="UP001054837">
    <property type="component" value="Unassembled WGS sequence"/>
</dbReference>
<accession>A0AAV4TH86</accession>
<proteinExistence type="predicted"/>
<keyword evidence="2" id="KW-1185">Reference proteome</keyword>